<dbReference type="InterPro" id="IPR053234">
    <property type="entry name" value="RPM1_Interactor"/>
</dbReference>
<feature type="compositionally biased region" description="Basic and acidic residues" evidence="1">
    <location>
        <begin position="189"/>
        <end position="198"/>
    </location>
</feature>
<accession>A0A0D3JZ23</accession>
<dbReference type="AlphaFoldDB" id="A0A0D3JZ23"/>
<dbReference type="RefSeq" id="XP_005781187.1">
    <property type="nucleotide sequence ID" value="XM_005781130.1"/>
</dbReference>
<feature type="region of interest" description="Disordered" evidence="1">
    <location>
        <begin position="145"/>
        <end position="198"/>
    </location>
</feature>
<feature type="compositionally biased region" description="Basic and acidic residues" evidence="1">
    <location>
        <begin position="1"/>
        <end position="18"/>
    </location>
</feature>
<dbReference type="HOGENOM" id="CLU_843173_0_0_1"/>
<evidence type="ECO:0000256" key="1">
    <source>
        <dbReference type="SAM" id="MobiDB-lite"/>
    </source>
</evidence>
<reference evidence="3" key="1">
    <citation type="journal article" date="2013" name="Nature">
        <title>Pan genome of the phytoplankton Emiliania underpins its global distribution.</title>
        <authorList>
            <person name="Read B.A."/>
            <person name="Kegel J."/>
            <person name="Klute M.J."/>
            <person name="Kuo A."/>
            <person name="Lefebvre S.C."/>
            <person name="Maumus F."/>
            <person name="Mayer C."/>
            <person name="Miller J."/>
            <person name="Monier A."/>
            <person name="Salamov A."/>
            <person name="Young J."/>
            <person name="Aguilar M."/>
            <person name="Claverie J.M."/>
            <person name="Frickenhaus S."/>
            <person name="Gonzalez K."/>
            <person name="Herman E.K."/>
            <person name="Lin Y.C."/>
            <person name="Napier J."/>
            <person name="Ogata H."/>
            <person name="Sarno A.F."/>
            <person name="Shmutz J."/>
            <person name="Schroeder D."/>
            <person name="de Vargas C."/>
            <person name="Verret F."/>
            <person name="von Dassow P."/>
            <person name="Valentin K."/>
            <person name="Van de Peer Y."/>
            <person name="Wheeler G."/>
            <person name="Dacks J.B."/>
            <person name="Delwiche C.F."/>
            <person name="Dyhrman S.T."/>
            <person name="Glockner G."/>
            <person name="John U."/>
            <person name="Richards T."/>
            <person name="Worden A.Z."/>
            <person name="Zhang X."/>
            <person name="Grigoriev I.V."/>
            <person name="Allen A.E."/>
            <person name="Bidle K."/>
            <person name="Borodovsky M."/>
            <person name="Bowler C."/>
            <person name="Brownlee C."/>
            <person name="Cock J.M."/>
            <person name="Elias M."/>
            <person name="Gladyshev V.N."/>
            <person name="Groth M."/>
            <person name="Guda C."/>
            <person name="Hadaegh A."/>
            <person name="Iglesias-Rodriguez M.D."/>
            <person name="Jenkins J."/>
            <person name="Jones B.M."/>
            <person name="Lawson T."/>
            <person name="Leese F."/>
            <person name="Lindquist E."/>
            <person name="Lobanov A."/>
            <person name="Lomsadze A."/>
            <person name="Malik S.B."/>
            <person name="Marsh M.E."/>
            <person name="Mackinder L."/>
            <person name="Mock T."/>
            <person name="Mueller-Roeber B."/>
            <person name="Pagarete A."/>
            <person name="Parker M."/>
            <person name="Probert I."/>
            <person name="Quesneville H."/>
            <person name="Raines C."/>
            <person name="Rensing S.A."/>
            <person name="Riano-Pachon D.M."/>
            <person name="Richier S."/>
            <person name="Rokitta S."/>
            <person name="Shiraiwa Y."/>
            <person name="Soanes D.M."/>
            <person name="van der Giezen M."/>
            <person name="Wahlund T.M."/>
            <person name="Williams B."/>
            <person name="Wilson W."/>
            <person name="Wolfe G."/>
            <person name="Wurch L.L."/>
        </authorList>
    </citation>
    <scope>NUCLEOTIDE SEQUENCE</scope>
</reference>
<proteinExistence type="predicted"/>
<dbReference type="EnsemblProtists" id="EOD28758">
    <property type="protein sequence ID" value="EOD28758"/>
    <property type="gene ID" value="EMIHUDRAFT_114050"/>
</dbReference>
<reference evidence="2" key="2">
    <citation type="submission" date="2024-10" db="UniProtKB">
        <authorList>
            <consortium name="EnsemblProtists"/>
        </authorList>
    </citation>
    <scope>IDENTIFICATION</scope>
</reference>
<evidence type="ECO:0000313" key="2">
    <source>
        <dbReference type="EnsemblProtists" id="EOD28758"/>
    </source>
</evidence>
<dbReference type="PANTHER" id="PTHR33443">
    <property type="entry name" value="ZGC:112980"/>
    <property type="match status" value="1"/>
</dbReference>
<feature type="region of interest" description="Disordered" evidence="1">
    <location>
        <begin position="1"/>
        <end position="20"/>
    </location>
</feature>
<dbReference type="KEGG" id="ehx:EMIHUDRAFT_114050"/>
<dbReference type="PaxDb" id="2903-EOD28758"/>
<feature type="compositionally biased region" description="Pro residues" evidence="1">
    <location>
        <begin position="145"/>
        <end position="168"/>
    </location>
</feature>
<protein>
    <submittedName>
        <fullName evidence="2">Uncharacterized protein</fullName>
    </submittedName>
</protein>
<feature type="compositionally biased region" description="Acidic residues" evidence="1">
    <location>
        <begin position="177"/>
        <end position="187"/>
    </location>
</feature>
<keyword evidence="3" id="KW-1185">Reference proteome</keyword>
<name>A0A0D3JZ23_EMIH1</name>
<organism evidence="2 3">
    <name type="scientific">Emiliania huxleyi (strain CCMP1516)</name>
    <dbReference type="NCBI Taxonomy" id="280463"/>
    <lineage>
        <taxon>Eukaryota</taxon>
        <taxon>Haptista</taxon>
        <taxon>Haptophyta</taxon>
        <taxon>Prymnesiophyceae</taxon>
        <taxon>Isochrysidales</taxon>
        <taxon>Noelaerhabdaceae</taxon>
        <taxon>Emiliania</taxon>
    </lineage>
</organism>
<dbReference type="PANTHER" id="PTHR33443:SF30">
    <property type="entry name" value="SARCOSINE DEHYDROGENASE-2C PROTEIN"/>
    <property type="match status" value="1"/>
</dbReference>
<dbReference type="Proteomes" id="UP000013827">
    <property type="component" value="Unassembled WGS sequence"/>
</dbReference>
<sequence length="330" mass="35990">MDARPRGRKRTCPEDHGYHPYGEVDASQRRWYYNAEFNHRVRLREFGPAPLSSQQNKARLRPIHKYLREYMQRLQSLQAELFPVAVARDVDTLAASFDALQPPPAVPPLLPRSAPQVVLHCPQLAACCAELFSAGVPVGPCPPVPSPPQPPPPPPPQLAAPALPPLPLSAPIAVQESESEEEVEAEVEAPGKEGGRVKVEMGAGDTSDVEEVAPPPPPPRTALAARDGEQEVQATASTGGLLNLPHARALCPSAPFRAPQGAFAKRPLHGNAEACPRCYCYICDAPARECTQWQSDYRNAPSHCNAHDRLTKWRKLRDGAKRKRQCAVAV</sequence>
<dbReference type="GeneID" id="17274303"/>
<evidence type="ECO:0000313" key="3">
    <source>
        <dbReference type="Proteomes" id="UP000013827"/>
    </source>
</evidence>